<accession>A0A1X9RQW3</accession>
<dbReference type="Proteomes" id="UP000202008">
    <property type="component" value="Segment"/>
</dbReference>
<keyword evidence="2 17" id="KW-0244">Early protein</keyword>
<dbReference type="SUPFAM" id="SSF161229">
    <property type="entry name" value="E6 C-terminal domain-like"/>
    <property type="match status" value="2"/>
</dbReference>
<organism evidence="19">
    <name type="scientific">Human papillomavirus type 85</name>
    <dbReference type="NCBI Taxonomy" id="652810"/>
    <lineage>
        <taxon>Viruses</taxon>
        <taxon>Monodnaviria</taxon>
        <taxon>Shotokuvirae</taxon>
        <taxon>Cossaviricota</taxon>
        <taxon>Papovaviricetes</taxon>
        <taxon>Zurhausenvirales</taxon>
        <taxon>Papillomaviridae</taxon>
    </lineage>
</organism>
<comment type="function">
    <text evidence="17">Plays a major role in the induction and maintenance of cellular transformation. E6 associates with host UBE3A/E6-AP ubiquitin-protein ligase and modulates its activity. Protects host keratinocytes from apoptosis by mediating the degradation of host BAK1. May also inhibit host immune response.</text>
</comment>
<evidence type="ECO:0000256" key="13">
    <source>
        <dbReference type="ARBA" id="ARBA00023200"/>
    </source>
</evidence>
<keyword evidence="8 17" id="KW-0862">Zinc</keyword>
<dbReference type="EMBL" id="KX514426">
    <property type="protein sequence ID" value="ARQ82680.1"/>
    <property type="molecule type" value="Genomic_DNA"/>
</dbReference>
<dbReference type="GO" id="GO:0042025">
    <property type="term" value="C:host cell nucleus"/>
    <property type="evidence" value="ECO:0007669"/>
    <property type="project" value="UniProtKB-SubCell"/>
</dbReference>
<evidence type="ECO:0000313" key="19">
    <source>
        <dbReference type="EMBL" id="ARQ82680.1"/>
    </source>
</evidence>
<evidence type="ECO:0000256" key="7">
    <source>
        <dbReference type="ARBA" id="ARBA00022771"/>
    </source>
</evidence>
<keyword evidence="9 17" id="KW-0805">Transcription regulation</keyword>
<evidence type="ECO:0000256" key="15">
    <source>
        <dbReference type="ARBA" id="ARBA00023323"/>
    </source>
</evidence>
<evidence type="ECO:0000256" key="5">
    <source>
        <dbReference type="ARBA" id="ARBA00022632"/>
    </source>
</evidence>
<dbReference type="GO" id="GO:0008270">
    <property type="term" value="F:zinc ion binding"/>
    <property type="evidence" value="ECO:0007669"/>
    <property type="project" value="UniProtKB-KW"/>
</dbReference>
<evidence type="ECO:0000256" key="14">
    <source>
        <dbReference type="ARBA" id="ARBA00023280"/>
    </source>
</evidence>
<feature type="short sequence motif" description="PDZ-binding domain" evidence="17">
    <location>
        <begin position="155"/>
        <end position="157"/>
    </location>
</feature>
<dbReference type="FunFam" id="3.30.240.40:FF:000002">
    <property type="entry name" value="Protein E6"/>
    <property type="match status" value="1"/>
</dbReference>
<dbReference type="GO" id="GO:0039502">
    <property type="term" value="P:symbiont-mediated suppression of host type I interferon-mediated signaling pathway"/>
    <property type="evidence" value="ECO:0007669"/>
    <property type="project" value="UniProtKB-UniRule"/>
</dbReference>
<keyword evidence="10 17" id="KW-0238">DNA-binding</keyword>
<evidence type="ECO:0000256" key="8">
    <source>
        <dbReference type="ARBA" id="ARBA00022833"/>
    </source>
</evidence>
<keyword evidence="6 17" id="KW-0479">Metal-binding</keyword>
<evidence type="ECO:0000256" key="12">
    <source>
        <dbReference type="ARBA" id="ARBA00023163"/>
    </source>
</evidence>
<dbReference type="Pfam" id="PF00518">
    <property type="entry name" value="E6"/>
    <property type="match status" value="1"/>
</dbReference>
<evidence type="ECO:0000256" key="10">
    <source>
        <dbReference type="ARBA" id="ARBA00023125"/>
    </source>
</evidence>
<comment type="subcellular location">
    <subcellularLocation>
        <location evidence="17 18">Host cytoplasm</location>
    </subcellularLocation>
    <subcellularLocation>
        <location evidence="17 18">Host nucleus</location>
    </subcellularLocation>
</comment>
<keyword evidence="11 17" id="KW-0010">Activator</keyword>
<keyword evidence="12 17" id="KW-0804">Transcription</keyword>
<keyword evidence="3 17" id="KW-1048">Host nucleus</keyword>
<dbReference type="FunFam" id="3.30.240.40:FF:000001">
    <property type="entry name" value="Protein E6"/>
    <property type="match status" value="1"/>
</dbReference>
<evidence type="ECO:0000256" key="17">
    <source>
        <dbReference type="HAMAP-Rule" id="MF_04006"/>
    </source>
</evidence>
<evidence type="ECO:0000256" key="9">
    <source>
        <dbReference type="ARBA" id="ARBA00023015"/>
    </source>
</evidence>
<sequence>MAEFGNPATRPYKLPDLCNTLDTSLQDIEISCVYCKSVLQRTEVYEFAFADLFVVYRDGIPYAACQNCLMFYSKIRELRYYSDSVYGETLEKLTNSNIYDILIRCLRCQKPLCPAEKLKHLNEKRRFHKIAGKYRGQCRRCMTRAQEQQGSRRETQV</sequence>
<dbReference type="GO" id="GO:0052150">
    <property type="term" value="P:symbiont-mediated perturbation of host apoptosis"/>
    <property type="evidence" value="ECO:0007669"/>
    <property type="project" value="UniProtKB-KW"/>
</dbReference>
<evidence type="ECO:0000256" key="4">
    <source>
        <dbReference type="ARBA" id="ARBA00022581"/>
    </source>
</evidence>
<evidence type="ECO:0000256" key="2">
    <source>
        <dbReference type="ARBA" id="ARBA00022518"/>
    </source>
</evidence>
<keyword evidence="7 17" id="KW-0863">Zinc-finger</keyword>
<name>A0A1X9RQW3_9PAPI</name>
<dbReference type="GO" id="GO:0006355">
    <property type="term" value="P:regulation of DNA-templated transcription"/>
    <property type="evidence" value="ECO:0007669"/>
    <property type="project" value="UniProtKB-UniRule"/>
</dbReference>
<evidence type="ECO:0000256" key="3">
    <source>
        <dbReference type="ARBA" id="ARBA00022562"/>
    </source>
</evidence>
<protein>
    <recommendedName>
        <fullName evidence="17 18">Protein E6</fullName>
    </recommendedName>
</protein>
<keyword evidence="5 17" id="KW-1090">Inhibition of host innate immune response by virus</keyword>
<gene>
    <name evidence="17" type="primary">E6</name>
</gene>
<keyword evidence="15 17" id="KW-1119">Modulation of host cell apoptosis by virus</keyword>
<comment type="subunit">
    <text evidence="16">Forms homodimers. Interacts with ubiquitin-protein ligase UBE3A/E6-AP and thus forms a complex with human TP53. Interacts with human NFX1 and MAGI3. Interacts with human IRF3; this interaction inhibits the establishment of antiviral state. Interacts with human TYK2; this interaction inhibits JAK-STAT activation by interferon alpha. Interacts with host DLG1; this interaction leads to the proteasomal degradation of DLG1.</text>
</comment>
<evidence type="ECO:0000256" key="11">
    <source>
        <dbReference type="ARBA" id="ARBA00023159"/>
    </source>
</evidence>
<keyword evidence="14 17" id="KW-0899">Viral immunoevasion</keyword>
<comment type="similarity">
    <text evidence="1 17 18">Belongs to the papillomaviridae E6 protein family.</text>
</comment>
<dbReference type="GO" id="GO:0052170">
    <property type="term" value="P:symbiont-mediated suppression of host innate immune response"/>
    <property type="evidence" value="ECO:0007669"/>
    <property type="project" value="UniProtKB-KW"/>
</dbReference>
<feature type="zinc finger region" evidence="17">
    <location>
        <begin position="105"/>
        <end position="141"/>
    </location>
</feature>
<proteinExistence type="inferred from homology"/>
<dbReference type="SMR" id="A0A1X9RQW3"/>
<feature type="zinc finger region" evidence="17">
    <location>
        <begin position="32"/>
        <end position="68"/>
    </location>
</feature>
<evidence type="ECO:0000256" key="6">
    <source>
        <dbReference type="ARBA" id="ARBA00022723"/>
    </source>
</evidence>
<dbReference type="InterPro" id="IPR038575">
    <property type="entry name" value="E6_sf"/>
</dbReference>
<dbReference type="Gene3D" id="3.30.240.40">
    <property type="entry name" value="E6 early regulatory protein"/>
    <property type="match status" value="2"/>
</dbReference>
<keyword evidence="13 17" id="KW-1035">Host cytoplasm</keyword>
<dbReference type="GO" id="GO:0003677">
    <property type="term" value="F:DNA binding"/>
    <property type="evidence" value="ECO:0007669"/>
    <property type="project" value="UniProtKB-UniRule"/>
</dbReference>
<evidence type="ECO:0000256" key="18">
    <source>
        <dbReference type="RuleBase" id="RU363123"/>
    </source>
</evidence>
<dbReference type="OrthoDB" id="27353at10239"/>
<evidence type="ECO:0000256" key="16">
    <source>
        <dbReference type="ARBA" id="ARBA00065188"/>
    </source>
</evidence>
<dbReference type="GO" id="GO:0039648">
    <property type="term" value="P:symbiont-mediated perturbation of host ubiquitin-like protein modification"/>
    <property type="evidence" value="ECO:0007669"/>
    <property type="project" value="UniProtKB-UniRule"/>
</dbReference>
<evidence type="ECO:0000256" key="1">
    <source>
        <dbReference type="ARBA" id="ARBA00006346"/>
    </source>
</evidence>
<reference evidence="19" key="1">
    <citation type="journal article" date="2017" name="Mem. Inst. Oswaldo Cruz">
        <title>Characterization of high and low-risk human papillomavirus complete genomes isolated from cervical specimens in southern Brazil.</title>
        <authorList>
            <person name="de Oliveira G.R."/>
            <person name="Siqueira J.D."/>
            <person name="Finger-Jardim F."/>
            <person name="Vieira V.C."/>
            <person name="Silva R.L."/>
            <person name="Goncalves C.V."/>
            <person name="Soares E."/>
            <person name="de Martinez A.M.B."/>
            <person name="Soares M.A."/>
        </authorList>
    </citation>
    <scope>NUCLEOTIDE SEQUENCE [LARGE SCALE GENOMIC DNA]</scope>
    <source>
        <strain evidence="19">114B</strain>
    </source>
</reference>
<comment type="subunit">
    <text evidence="17">Forms homodimers. Interacts with ubiquitin-protein ligase UBE3A/E6-AP; this interaction stimulates UBE3A ubiquitin activity. Interacts with host BAK1.</text>
</comment>
<dbReference type="GO" id="GO:0006351">
    <property type="term" value="P:DNA-templated transcription"/>
    <property type="evidence" value="ECO:0007669"/>
    <property type="project" value="UniProtKB-UniRule"/>
</dbReference>
<dbReference type="GO" id="GO:0030430">
    <property type="term" value="C:host cell cytoplasm"/>
    <property type="evidence" value="ECO:0007669"/>
    <property type="project" value="UniProtKB-SubCell"/>
</dbReference>
<dbReference type="InterPro" id="IPR001334">
    <property type="entry name" value="E6"/>
</dbReference>
<dbReference type="HAMAP" id="MF_04006">
    <property type="entry name" value="HPV_E6"/>
    <property type="match status" value="1"/>
</dbReference>
<keyword evidence="4 17" id="KW-0945">Host-virus interaction</keyword>